<evidence type="ECO:0000259" key="5">
    <source>
        <dbReference type="SMART" id="SM00560"/>
    </source>
</evidence>
<comment type="caution">
    <text evidence="6">The sequence shown here is derived from an EMBL/GenBank/DDBJ whole genome shotgun (WGS) entry which is preliminary data.</text>
</comment>
<feature type="domain" description="LamG-like jellyroll fold" evidence="5">
    <location>
        <begin position="1235"/>
        <end position="1361"/>
    </location>
</feature>
<dbReference type="Pfam" id="PF13385">
    <property type="entry name" value="Laminin_G_3"/>
    <property type="match status" value="2"/>
</dbReference>
<accession>A0ABW0ASZ1</accession>
<evidence type="ECO:0000313" key="7">
    <source>
        <dbReference type="Proteomes" id="UP001596160"/>
    </source>
</evidence>
<dbReference type="InterPro" id="IPR006558">
    <property type="entry name" value="LamG-like"/>
</dbReference>
<evidence type="ECO:0000256" key="4">
    <source>
        <dbReference type="SAM" id="MobiDB-lite"/>
    </source>
</evidence>
<dbReference type="SUPFAM" id="SSF49899">
    <property type="entry name" value="Concanavalin A-like lectins/glucanases"/>
    <property type="match status" value="4"/>
</dbReference>
<sequence>MTTDRSLSKIYSDRTYTHTTMVRHQGTALAFALDNQRRVLYTVLDLSVYDEKRGELDAAYWSENPVELPFPDEIVKVGYALVGAVAMPVVKKGGRAEAAADQELSPEETDAFLSSTARLTAPAPFQVTSDGTHVVVLRQAIGAAHADAVFTLSGGGSSGDTTRTDFVTATGGAKVPVVADTLLVDRFLLVDGRLKPVSEVRFRRSRHKSEPQSSKDSLGASDMDGKPFHEPTQELAFIRNLTEGRFAALLTPTTVQGHQRWQFFAHNGVTRRVDSFNVEQGEDGLFNTQGSRYWTSPSADYRSSVFERAPGTCPFTGLPLVPVSPENRLAETALQLNGTNAYVDLGAAAALKFQGKPYAVEAWVRPQTAGGPVIARWAGSGQGGFQLRITNTGQVVLDHSTGSVTSSQTVPAGTYAHIAASFDGTTATLYVNGAFSASAALAYPTDGNASLRIGSAQSGGFFAGAVDEVRIWNRARSRSELTEERSYRLIGNEPGLIAYYRLDEGAGTAVYDQTDTAALGTVTGTATWVTSEAQVSDHPGVRRDSFTVAGRDVVSGLAASLYYQQEQLASGYEDSAKPAKRQARVLLAFATRPTGNATADAHIAALDLGVGADGRLAAVPDVLTLADIDRQTTATSEQTTAKSNAVTQLEAQASTIQTEIRNLENEKAGLESEISWATLAAANDPTKWSVELRAATGAVYDPETSTSLSSQSAADGQALALLRTPAAQWQLRPIPGSQVGYGNPICALVRIGADNLVAEPATTASGAVVKLVSRTLTGTLPASSRWLIRGNIGADIELQNDGSGLWLGAGVQGNEQQAKRFRVVKIALLPDAALQTKISRVATINTTLEQRGRDHAAKWAEIRAGREELARLTNGLMGAGDLVLPVPHIGIDASGLSSAGGLLRFARGSSTPFLMDSATGRVVLYFQGSNSQFFAAYLDTTAVRGVQQLVGGGLTTLFTARDPGVDLSTTQIRVTDATVNNAAVPGLCDLTLTRGTETETFLRLPRRARDLAAAVNGDSEEPVQVGTVASVSGEVVTLTQASRLAVPAPSYVRIGTSNYLVNTAAAVGSTTLRVVPAPPGGVTAGTPVSLIRYDADRAASSRPGASLAEGSRWITVSADKGDLPVPNGTATPQAAGYGSRWRGDSPGRAFALDGYSHRLSLPADRLDRVTVTGDLTVEAWVNSTTESVGNARVLHLNRGSTRAGLALSTDTVPGGIALNGTDIAMAIPNADPTGTDFTIECWLRRTTGRTVADTIVAIGTNGLSVGFTSTGAFRFAFTGQDLTTTATYTDGDWHHWAVTFDRTSRVQTIVRDGVEVARRTATAVPSGTGQLIVGRTDSGTFTHFSGRLAELRTWSTARSAADILADKNRRVSPREPGLTGAWIYDGTRPQLSQFPDLGPLGRHGGVWGTTTSATVDSALKGHRVVVGVGEKFRKSKEIYLNGEWAHLAAVHEQSWALAFNGSSWAETPDADALDVPGDLTIEVFATVDAIGGRQGLVSKGRLGDGSGGSVPYQLAVRPDGKLEFAFEEPGPTVKRFTSTSAIAAGFRRIAVVRKAGRSTEEIKGTRAITYTDTNGQTQSKNIDVVERVDAKAWDDIRFVVDGAELGTSRYTGPGPRGNDGALEIGRAREGTAVHGLKGTIGEVRIWGKAREINQLGTAIQPRDEGLLARWIFEENEGSTTADTAGGYDLKLHGATWAADPNPAASSLLVYRNGQAVPCDSTTLNLLNEWGDEQLTLGGYSRNSSGIFNDLLGGTLEEVRLWRTARTPEQLLDNLFTRVKGDKQDLVAYWPFDADSITTANDIVRDHSLRGNDLAIGTANTRPQIVLSTAPVSADTAAVRSALTGVRTAFHEQISAPPAAAEYADLQYTRAGEAYGVLKRSYSQLVNGVWRLTTGYKVGDLISEWVSQVQFDPQLIGYVEGAPPVPSENLTGGTDPTGCASVTFQQADEVTSTLSSARERSADTAFSVSAGNEVDESLLLIMAPLGIGTAAPAVSASFKGRIGGSFEFSNGWTDETSVSQGTSTARDTSATLTGSWEDPSKPLNSDIGRRFVPANNGYALVQSETADVYALRLAHSGALVAYRMLPNPDIPKDWNIISFPINPQYTKQGTLDGAVGFNAQGKVLDPAYANASQRGEHSYFKPREAYALKRRILRERQQLENYYDSVSTETHDADPTSERAAKVLESVVGSAPGAPEKSAPTESSGSFANRNIVNTYVWTADGGFFAETTGTVDVVSETTGGSYSFSGAVTGSLEGSFEVAGVGIGFQLDGSVGGGLTVTRQRAKEATRSHSLAVECNPTRDLQKYENGQPKYDTAGRPVRVPGKVDAYRFMTLYLGQDTAHFDDFYNKVADPVWLANSTDSNAAALRQARHSDRRPPCWRVLHRVTYVSRILPAVPPPGAPPVEGTLRGVDIQSNYELIRRLDPYIRTATDSSADLADATRTALAAHLPQLLPYATEIIGFFADYYGVID</sequence>
<reference evidence="7" key="1">
    <citation type="journal article" date="2019" name="Int. J. Syst. Evol. Microbiol.">
        <title>The Global Catalogue of Microorganisms (GCM) 10K type strain sequencing project: providing services to taxonomists for standard genome sequencing and annotation.</title>
        <authorList>
            <consortium name="The Broad Institute Genomics Platform"/>
            <consortium name="The Broad Institute Genome Sequencing Center for Infectious Disease"/>
            <person name="Wu L."/>
            <person name="Ma J."/>
        </authorList>
    </citation>
    <scope>NUCLEOTIDE SEQUENCE [LARGE SCALE GENOMIC DNA]</scope>
    <source>
        <strain evidence="7">PCU 266</strain>
    </source>
</reference>
<dbReference type="EMBL" id="JBHSKP010000043">
    <property type="protein sequence ID" value="MFC5156807.1"/>
    <property type="molecule type" value="Genomic_DNA"/>
</dbReference>
<protein>
    <submittedName>
        <fullName evidence="6">LamG-like jellyroll fold domain-containing protein</fullName>
    </submittedName>
</protein>
<feature type="compositionally biased region" description="Polar residues" evidence="4">
    <location>
        <begin position="2012"/>
        <end position="2033"/>
    </location>
</feature>
<feature type="coiled-coil region" evidence="3">
    <location>
        <begin position="646"/>
        <end position="680"/>
    </location>
</feature>
<keyword evidence="2" id="KW-1015">Disulfide bond</keyword>
<gene>
    <name evidence="6" type="ORF">ACFPRH_34345</name>
</gene>
<keyword evidence="7" id="KW-1185">Reference proteome</keyword>
<dbReference type="Proteomes" id="UP001596160">
    <property type="component" value="Unassembled WGS sequence"/>
</dbReference>
<evidence type="ECO:0000313" key="6">
    <source>
        <dbReference type="EMBL" id="MFC5156807.1"/>
    </source>
</evidence>
<organism evidence="6 7">
    <name type="scientific">Streptomyces amakusaensis</name>
    <dbReference type="NCBI Taxonomy" id="67271"/>
    <lineage>
        <taxon>Bacteria</taxon>
        <taxon>Bacillati</taxon>
        <taxon>Actinomycetota</taxon>
        <taxon>Actinomycetes</taxon>
        <taxon>Kitasatosporales</taxon>
        <taxon>Streptomycetaceae</taxon>
        <taxon>Streptomyces</taxon>
    </lineage>
</organism>
<feature type="domain" description="LamG-like jellyroll fold" evidence="5">
    <location>
        <begin position="356"/>
        <end position="479"/>
    </location>
</feature>
<keyword evidence="1" id="KW-0732">Signal</keyword>
<evidence type="ECO:0000256" key="3">
    <source>
        <dbReference type="SAM" id="Coils"/>
    </source>
</evidence>
<evidence type="ECO:0000256" key="2">
    <source>
        <dbReference type="ARBA" id="ARBA00023157"/>
    </source>
</evidence>
<feature type="region of interest" description="Disordered" evidence="4">
    <location>
        <begin position="2012"/>
        <end position="2034"/>
    </location>
</feature>
<feature type="region of interest" description="Disordered" evidence="4">
    <location>
        <begin position="202"/>
        <end position="226"/>
    </location>
</feature>
<proteinExistence type="predicted"/>
<dbReference type="RefSeq" id="WP_344486308.1">
    <property type="nucleotide sequence ID" value="NZ_BAAASB010000036.1"/>
</dbReference>
<evidence type="ECO:0000256" key="1">
    <source>
        <dbReference type="ARBA" id="ARBA00022729"/>
    </source>
</evidence>
<name>A0ABW0ASZ1_9ACTN</name>
<dbReference type="SMART" id="SM00560">
    <property type="entry name" value="LamGL"/>
    <property type="match status" value="2"/>
</dbReference>
<dbReference type="InterPro" id="IPR013320">
    <property type="entry name" value="ConA-like_dom_sf"/>
</dbReference>
<dbReference type="Gene3D" id="2.60.120.200">
    <property type="match status" value="4"/>
</dbReference>
<keyword evidence="3" id="KW-0175">Coiled coil</keyword>